<dbReference type="OrthoDB" id="2964597at2759"/>
<organism evidence="2 3">
    <name type="scientific">Gymnopus androsaceus JB14</name>
    <dbReference type="NCBI Taxonomy" id="1447944"/>
    <lineage>
        <taxon>Eukaryota</taxon>
        <taxon>Fungi</taxon>
        <taxon>Dikarya</taxon>
        <taxon>Basidiomycota</taxon>
        <taxon>Agaricomycotina</taxon>
        <taxon>Agaricomycetes</taxon>
        <taxon>Agaricomycetidae</taxon>
        <taxon>Agaricales</taxon>
        <taxon>Marasmiineae</taxon>
        <taxon>Omphalotaceae</taxon>
        <taxon>Gymnopus</taxon>
    </lineage>
</organism>
<feature type="region of interest" description="Disordered" evidence="1">
    <location>
        <begin position="33"/>
        <end position="77"/>
    </location>
</feature>
<proteinExistence type="predicted"/>
<feature type="compositionally biased region" description="Polar residues" evidence="1">
    <location>
        <begin position="59"/>
        <end position="77"/>
    </location>
</feature>
<evidence type="ECO:0000313" key="2">
    <source>
        <dbReference type="EMBL" id="KAE9391938.1"/>
    </source>
</evidence>
<evidence type="ECO:0000256" key="1">
    <source>
        <dbReference type="SAM" id="MobiDB-lite"/>
    </source>
</evidence>
<dbReference type="AlphaFoldDB" id="A0A6A4H2P7"/>
<gene>
    <name evidence="2" type="ORF">BT96DRAFT_1023808</name>
</gene>
<keyword evidence="3" id="KW-1185">Reference proteome</keyword>
<accession>A0A6A4H2P7</accession>
<dbReference type="Proteomes" id="UP000799118">
    <property type="component" value="Unassembled WGS sequence"/>
</dbReference>
<feature type="compositionally biased region" description="Low complexity" evidence="1">
    <location>
        <begin position="45"/>
        <end position="55"/>
    </location>
</feature>
<dbReference type="EMBL" id="ML769608">
    <property type="protein sequence ID" value="KAE9391938.1"/>
    <property type="molecule type" value="Genomic_DNA"/>
</dbReference>
<sequence length="419" mass="47691">MIRKHGILLPNYCSTAKYSRDSTAFHRQNHYNQHLAPSQGLDVDTPTPTRPTTPRNNYAYENSSDESVFNQPRSSAQASHQHRAYCRDFLDADEGDEGGIVLSDMPIPESRASSFHSVATPSSATVVASLSSHSSSSSNSSLASSFSSSDTPPLSPDGGSSLGTFPSILSLSEELELAKAEQEMYVQLSEDHGGLDAQIRPEEIREGKKPERVICYDALIDDLAGTDLDVNPNYQTNNRPPIDDADEWYGLEYTLELSCKERRPSETYSYDESAGESSRSHESWAALRRGTIHPFFEDEDYYQWTKWHRYLDREDERRKHRKGLEFRARSRDMAWVYLNEMRAREVMYWQLEVYGGIEREVRETLSMLAERRRDPYYPAKKHNLGWYLKRSRSVGCLRELQPKPTPKLISRGGRSGAPA</sequence>
<name>A0A6A4H2P7_9AGAR</name>
<evidence type="ECO:0000313" key="3">
    <source>
        <dbReference type="Proteomes" id="UP000799118"/>
    </source>
</evidence>
<feature type="region of interest" description="Disordered" evidence="1">
    <location>
        <begin position="132"/>
        <end position="161"/>
    </location>
</feature>
<reference evidence="2" key="1">
    <citation type="journal article" date="2019" name="Environ. Microbiol.">
        <title>Fungal ecological strategies reflected in gene transcription - a case study of two litter decomposers.</title>
        <authorList>
            <person name="Barbi F."/>
            <person name="Kohler A."/>
            <person name="Barry K."/>
            <person name="Baskaran P."/>
            <person name="Daum C."/>
            <person name="Fauchery L."/>
            <person name="Ihrmark K."/>
            <person name="Kuo A."/>
            <person name="LaButti K."/>
            <person name="Lipzen A."/>
            <person name="Morin E."/>
            <person name="Grigoriev I.V."/>
            <person name="Henrissat B."/>
            <person name="Lindahl B."/>
            <person name="Martin F."/>
        </authorList>
    </citation>
    <scope>NUCLEOTIDE SEQUENCE</scope>
    <source>
        <strain evidence="2">JB14</strain>
    </source>
</reference>
<protein>
    <submittedName>
        <fullName evidence="2">Uncharacterized protein</fullName>
    </submittedName>
</protein>